<evidence type="ECO:0000313" key="1">
    <source>
        <dbReference type="EMBL" id="KAK2612051.1"/>
    </source>
</evidence>
<dbReference type="InterPro" id="IPR007817">
    <property type="entry name" value="Isocyanide_synthase_DIT1"/>
</dbReference>
<sequence length="399" mass="45581">MPPSRTETISRDSYPLPKLGTSDVSVSVITSEIKSLEKPLLGLAQNDNQVTHVDGQDDDDSVITERILAVIKTILLTKLPGAHDRWDQGVTSFLAVIRLFVEKRQTVKMCLPAFPWKSANKVEKVLGILPDKAEEVALKRLNGICEAIGQFYKPGAELLIISDGLVYNDLLTIPDRDTWAYGEALRIMAEELPCRHIKFTRLKDLVTIPNLPETIDEVTYISNASNFRRAFLNEFANPDFDASKEIAEKEDTRMTYNGYCRFLRNDLRYIFHRGENRSGMQYKRDIKYIAKQMIIRGDAFARAVKHNFPTHLRLSIHQSTGEHKISISLLPTSTSYTTPWHCSVAYRTDGTLISRPKVEFEDDIAYELVWENGRPSYYREKEGDLEREDDWENSDTAAN</sequence>
<gene>
    <name evidence="1" type="ORF">QQS21_001900</name>
</gene>
<protein>
    <recommendedName>
        <fullName evidence="3">Pyoverdine biosynthesis</fullName>
    </recommendedName>
</protein>
<reference evidence="1" key="1">
    <citation type="submission" date="2023-06" db="EMBL/GenBank/DDBJ databases">
        <title>Conoideocrella luteorostrata (Hypocreales: Clavicipitaceae), a potential biocontrol fungus for elongate hemlock scale in United States Christmas tree production areas.</title>
        <authorList>
            <person name="Barrett H."/>
            <person name="Lovett B."/>
            <person name="Macias A.M."/>
            <person name="Stajich J.E."/>
            <person name="Kasson M.T."/>
        </authorList>
    </citation>
    <scope>NUCLEOTIDE SEQUENCE</scope>
    <source>
        <strain evidence="1">ARSEF 14590</strain>
    </source>
</reference>
<comment type="caution">
    <text evidence="1">The sequence shown here is derived from an EMBL/GenBank/DDBJ whole genome shotgun (WGS) entry which is preliminary data.</text>
</comment>
<evidence type="ECO:0008006" key="3">
    <source>
        <dbReference type="Google" id="ProtNLM"/>
    </source>
</evidence>
<dbReference type="EMBL" id="JASWJB010000021">
    <property type="protein sequence ID" value="KAK2612051.1"/>
    <property type="molecule type" value="Genomic_DNA"/>
</dbReference>
<name>A0AAJ0CW26_9HYPO</name>
<evidence type="ECO:0000313" key="2">
    <source>
        <dbReference type="Proteomes" id="UP001251528"/>
    </source>
</evidence>
<dbReference type="Pfam" id="PF05141">
    <property type="entry name" value="DIT1_PvcA"/>
    <property type="match status" value="1"/>
</dbReference>
<keyword evidence="2" id="KW-1185">Reference proteome</keyword>
<organism evidence="1 2">
    <name type="scientific">Conoideocrella luteorostrata</name>
    <dbReference type="NCBI Taxonomy" id="1105319"/>
    <lineage>
        <taxon>Eukaryota</taxon>
        <taxon>Fungi</taxon>
        <taxon>Dikarya</taxon>
        <taxon>Ascomycota</taxon>
        <taxon>Pezizomycotina</taxon>
        <taxon>Sordariomycetes</taxon>
        <taxon>Hypocreomycetidae</taxon>
        <taxon>Hypocreales</taxon>
        <taxon>Clavicipitaceae</taxon>
        <taxon>Conoideocrella</taxon>
    </lineage>
</organism>
<accession>A0AAJ0CW26</accession>
<dbReference type="PANTHER" id="PTHR37285">
    <property type="entry name" value="SPORE WALL MATURATION PROTEIN DIT1"/>
    <property type="match status" value="1"/>
</dbReference>
<dbReference type="PANTHER" id="PTHR37285:SF5">
    <property type="entry name" value="SPORE WALL MATURATION PROTEIN DIT1"/>
    <property type="match status" value="1"/>
</dbReference>
<dbReference type="AlphaFoldDB" id="A0AAJ0CW26"/>
<dbReference type="Proteomes" id="UP001251528">
    <property type="component" value="Unassembled WGS sequence"/>
</dbReference>
<proteinExistence type="predicted"/>